<feature type="active site" evidence="1">
    <location>
        <position position="180"/>
    </location>
</feature>
<dbReference type="InterPro" id="IPR036597">
    <property type="entry name" value="Fido-like_dom_sf"/>
</dbReference>
<dbReference type="InterPro" id="IPR040198">
    <property type="entry name" value="Fido_containing"/>
</dbReference>
<organism evidence="5 6">
    <name type="scientific">Candidatus Nealsonbacteria bacterium CG_4_10_14_3_um_filter_36_16</name>
    <dbReference type="NCBI Taxonomy" id="1974685"/>
    <lineage>
        <taxon>Bacteria</taxon>
        <taxon>Candidatus Nealsoniibacteriota</taxon>
    </lineage>
</organism>
<dbReference type="Gene3D" id="1.10.3290.10">
    <property type="entry name" value="Fido-like domain"/>
    <property type="match status" value="1"/>
</dbReference>
<dbReference type="PROSITE" id="PS51459">
    <property type="entry name" value="FIDO"/>
    <property type="match status" value="1"/>
</dbReference>
<keyword evidence="2" id="KW-0067">ATP-binding</keyword>
<dbReference type="InterPro" id="IPR003812">
    <property type="entry name" value="Fido"/>
</dbReference>
<evidence type="ECO:0000256" key="2">
    <source>
        <dbReference type="PIRSR" id="PIRSR640198-2"/>
    </source>
</evidence>
<comment type="caution">
    <text evidence="5">The sequence shown here is derived from an EMBL/GenBank/DDBJ whole genome shotgun (WGS) entry which is preliminary data.</text>
</comment>
<feature type="binding site" evidence="2">
    <location>
        <begin position="184"/>
        <end position="191"/>
    </location>
    <ligand>
        <name>ATP</name>
        <dbReference type="ChEBI" id="CHEBI:30616"/>
    </ligand>
</feature>
<feature type="domain" description="Fido" evidence="4">
    <location>
        <begin position="101"/>
        <end position="237"/>
    </location>
</feature>
<dbReference type="Proteomes" id="UP000230064">
    <property type="component" value="Unassembled WGS sequence"/>
</dbReference>
<proteinExistence type="predicted"/>
<name>A0A2M7MFC1_9BACT</name>
<keyword evidence="2" id="KW-0547">Nucleotide-binding</keyword>
<reference evidence="6" key="1">
    <citation type="submission" date="2017-09" db="EMBL/GenBank/DDBJ databases">
        <title>Depth-based differentiation of microbial function through sediment-hosted aquifers and enrichment of novel symbionts in the deep terrestrial subsurface.</title>
        <authorList>
            <person name="Probst A.J."/>
            <person name="Ladd B."/>
            <person name="Jarett J.K."/>
            <person name="Geller-Mcgrath D.E."/>
            <person name="Sieber C.M.K."/>
            <person name="Emerson J.B."/>
            <person name="Anantharaman K."/>
            <person name="Thomas B.C."/>
            <person name="Malmstrom R."/>
            <person name="Stieglmeier M."/>
            <person name="Klingl A."/>
            <person name="Woyke T."/>
            <person name="Ryan C.M."/>
            <person name="Banfield J.F."/>
        </authorList>
    </citation>
    <scope>NUCLEOTIDE SEQUENCE [LARGE SCALE GENOMIC DNA]</scope>
</reference>
<accession>A0A2M7MFC1</accession>
<dbReference type="PANTHER" id="PTHR13504">
    <property type="entry name" value="FIDO DOMAIN-CONTAINING PROTEIN DDB_G0283145"/>
    <property type="match status" value="1"/>
</dbReference>
<dbReference type="SUPFAM" id="SSF140931">
    <property type="entry name" value="Fic-like"/>
    <property type="match status" value="1"/>
</dbReference>
<feature type="binding site" evidence="2">
    <location>
        <begin position="216"/>
        <end position="217"/>
    </location>
    <ligand>
        <name>ATP</name>
        <dbReference type="ChEBI" id="CHEBI:30616"/>
    </ligand>
</feature>
<evidence type="ECO:0000256" key="3">
    <source>
        <dbReference type="PIRSR" id="PIRSR640198-3"/>
    </source>
</evidence>
<gene>
    <name evidence="5" type="ORF">COZ30_00825</name>
</gene>
<dbReference type="GO" id="GO:0005524">
    <property type="term" value="F:ATP binding"/>
    <property type="evidence" value="ECO:0007669"/>
    <property type="project" value="UniProtKB-KW"/>
</dbReference>
<protein>
    <submittedName>
        <fullName evidence="5">Cell filamentation protein Fic</fullName>
    </submittedName>
</protein>
<dbReference type="AlphaFoldDB" id="A0A2M7MFC1"/>
<dbReference type="Pfam" id="PF02661">
    <property type="entry name" value="Fic"/>
    <property type="match status" value="1"/>
</dbReference>
<evidence type="ECO:0000259" key="4">
    <source>
        <dbReference type="PROSITE" id="PS51459"/>
    </source>
</evidence>
<feature type="site" description="Important for autoinhibition of adenylyltransferase activity" evidence="3">
    <location>
        <position position="49"/>
    </location>
</feature>
<evidence type="ECO:0000256" key="1">
    <source>
        <dbReference type="PIRSR" id="PIRSR640198-1"/>
    </source>
</evidence>
<sequence length="314" mass="36482">MTYLDNKIKERIDKKLKTLNSLRPLPKSAVKKIREQFEIEMTYNSNAIEGNSLTLKETNLVINEGLTIKGKPLKDHIEAKSHKEALDYLHNLVAKNRPIMISEALIRLFHQIVTEDIEKEWAGKYRNSLVMIGGTNYKPPEAIDVPKMMAKLVSWVRKNRNKLHPVELAALLHYQLVAIHPFFDGNGRTARLIMNVILMQTGYPLAIILKNDRKRYYQVLAKADRGDLVPFVRFISQTVERSFDIYLNILTPKEKKKEKFMSLNQLSQGSKFSAKYLNLLVRAGKLEAHKEGRIWVSSKEALKRYLEERERKRK</sequence>
<dbReference type="EMBL" id="PFJR01000020">
    <property type="protein sequence ID" value="PIX88443.1"/>
    <property type="molecule type" value="Genomic_DNA"/>
</dbReference>
<evidence type="ECO:0000313" key="5">
    <source>
        <dbReference type="EMBL" id="PIX88443.1"/>
    </source>
</evidence>
<dbReference type="PANTHER" id="PTHR13504:SF38">
    <property type="entry name" value="FIDO DOMAIN-CONTAINING PROTEIN"/>
    <property type="match status" value="1"/>
</dbReference>
<evidence type="ECO:0000313" key="6">
    <source>
        <dbReference type="Proteomes" id="UP000230064"/>
    </source>
</evidence>